<evidence type="ECO:0000313" key="8">
    <source>
        <dbReference type="Proteomes" id="UP001172457"/>
    </source>
</evidence>
<organism evidence="7 8">
    <name type="scientific">Centaurea solstitialis</name>
    <name type="common">yellow star-thistle</name>
    <dbReference type="NCBI Taxonomy" id="347529"/>
    <lineage>
        <taxon>Eukaryota</taxon>
        <taxon>Viridiplantae</taxon>
        <taxon>Streptophyta</taxon>
        <taxon>Embryophyta</taxon>
        <taxon>Tracheophyta</taxon>
        <taxon>Spermatophyta</taxon>
        <taxon>Magnoliopsida</taxon>
        <taxon>eudicotyledons</taxon>
        <taxon>Gunneridae</taxon>
        <taxon>Pentapetalae</taxon>
        <taxon>asterids</taxon>
        <taxon>campanulids</taxon>
        <taxon>Asterales</taxon>
        <taxon>Asteraceae</taxon>
        <taxon>Carduoideae</taxon>
        <taxon>Cardueae</taxon>
        <taxon>Centaureinae</taxon>
        <taxon>Centaurea</taxon>
    </lineage>
</organism>
<gene>
    <name evidence="7" type="ORF">OSB04_006956</name>
</gene>
<evidence type="ECO:0000256" key="1">
    <source>
        <dbReference type="ARBA" id="ARBA00004123"/>
    </source>
</evidence>
<dbReference type="GO" id="GO:0008270">
    <property type="term" value="F:zinc ion binding"/>
    <property type="evidence" value="ECO:0007669"/>
    <property type="project" value="UniProtKB-KW"/>
</dbReference>
<keyword evidence="3" id="KW-0863">Zinc-finger</keyword>
<name>A0AA38TWS5_9ASTR</name>
<evidence type="ECO:0000256" key="5">
    <source>
        <dbReference type="ARBA" id="ARBA00023242"/>
    </source>
</evidence>
<comment type="caution">
    <text evidence="7">The sequence shown here is derived from an EMBL/GenBank/DDBJ whole genome shotgun (WGS) entry which is preliminary data.</text>
</comment>
<dbReference type="Proteomes" id="UP001172457">
    <property type="component" value="Chromosome 2"/>
</dbReference>
<protein>
    <recommendedName>
        <fullName evidence="6">HAT C-terminal dimerisation domain-containing protein</fullName>
    </recommendedName>
</protein>
<evidence type="ECO:0000256" key="2">
    <source>
        <dbReference type="ARBA" id="ARBA00022723"/>
    </source>
</evidence>
<dbReference type="SUPFAM" id="SSF53098">
    <property type="entry name" value="Ribonuclease H-like"/>
    <property type="match status" value="1"/>
</dbReference>
<dbReference type="PANTHER" id="PTHR46481:SF10">
    <property type="entry name" value="ZINC FINGER BED DOMAIN-CONTAINING PROTEIN 39"/>
    <property type="match status" value="1"/>
</dbReference>
<keyword evidence="2" id="KW-0479">Metal-binding</keyword>
<keyword evidence="4" id="KW-0862">Zinc</keyword>
<evidence type="ECO:0000256" key="4">
    <source>
        <dbReference type="ARBA" id="ARBA00022833"/>
    </source>
</evidence>
<evidence type="ECO:0000313" key="7">
    <source>
        <dbReference type="EMBL" id="KAJ9561796.1"/>
    </source>
</evidence>
<dbReference type="GO" id="GO:0046983">
    <property type="term" value="F:protein dimerization activity"/>
    <property type="evidence" value="ECO:0007669"/>
    <property type="project" value="InterPro"/>
</dbReference>
<dbReference type="EMBL" id="JARYMX010000002">
    <property type="protein sequence ID" value="KAJ9561796.1"/>
    <property type="molecule type" value="Genomic_DNA"/>
</dbReference>
<accession>A0AA38TWS5</accession>
<keyword evidence="5" id="KW-0539">Nucleus</keyword>
<keyword evidence="8" id="KW-1185">Reference proteome</keyword>
<evidence type="ECO:0000259" key="6">
    <source>
        <dbReference type="Pfam" id="PF05699"/>
    </source>
</evidence>
<comment type="subcellular location">
    <subcellularLocation>
        <location evidence="1">Nucleus</location>
    </subcellularLocation>
</comment>
<dbReference type="GO" id="GO:0005634">
    <property type="term" value="C:nucleus"/>
    <property type="evidence" value="ECO:0007669"/>
    <property type="project" value="UniProtKB-SubCell"/>
</dbReference>
<reference evidence="7" key="1">
    <citation type="submission" date="2023-03" db="EMBL/GenBank/DDBJ databases">
        <title>Chromosome-scale reference genome and RAD-based genetic map of yellow starthistle (Centaurea solstitialis) reveal putative structural variation and QTLs associated with invader traits.</title>
        <authorList>
            <person name="Reatini B."/>
            <person name="Cang F.A."/>
            <person name="Jiang Q."/>
            <person name="Mckibben M.T.W."/>
            <person name="Barker M.S."/>
            <person name="Rieseberg L.H."/>
            <person name="Dlugosch K.M."/>
        </authorList>
    </citation>
    <scope>NUCLEOTIDE SEQUENCE</scope>
    <source>
        <strain evidence="7">CAN-66</strain>
        <tissue evidence="7">Leaf</tissue>
    </source>
</reference>
<evidence type="ECO:0000256" key="3">
    <source>
        <dbReference type="ARBA" id="ARBA00022771"/>
    </source>
</evidence>
<dbReference type="PANTHER" id="PTHR46481">
    <property type="entry name" value="ZINC FINGER BED DOMAIN-CONTAINING PROTEIN 4"/>
    <property type="match status" value="1"/>
</dbReference>
<dbReference type="InterPro" id="IPR008906">
    <property type="entry name" value="HATC_C_dom"/>
</dbReference>
<dbReference type="InterPro" id="IPR052035">
    <property type="entry name" value="ZnF_BED_domain_contain"/>
</dbReference>
<proteinExistence type="predicted"/>
<feature type="domain" description="HAT C-terminal dimerisation" evidence="6">
    <location>
        <begin position="4"/>
        <end position="66"/>
    </location>
</feature>
<sequence length="268" mass="30828">MGTMEPKNWWVNFGAQTPLLQTLAFRLLGQPSSSSHAERNWSTYAFIHSLKRNKLTTSRAQDLISTTISKFCQGIPIQTLEFSCSRVFVFSNLEFSCSLVSYSLISVSRWYQKARCNRCGEFLKTDSNTTLRRHYSDSCKALKAAEDPNQPILDNSGQVCVIQMALPFGHFDNTHITKLIRKYFQPHYESVSRQTLRRDAIKCWPKAKKSTKEIFSQLPSNVSLTADIWSAPNGLSQSYLCITAHWIMPRSWQLCKRVIEFEHLFIIL</sequence>
<dbReference type="AlphaFoldDB" id="A0AA38TWS5"/>
<dbReference type="Pfam" id="PF05699">
    <property type="entry name" value="Dimer_Tnp_hAT"/>
    <property type="match status" value="1"/>
</dbReference>
<dbReference type="InterPro" id="IPR012337">
    <property type="entry name" value="RNaseH-like_sf"/>
</dbReference>